<dbReference type="Proteomes" id="UP000324800">
    <property type="component" value="Unassembled WGS sequence"/>
</dbReference>
<evidence type="ECO:0000313" key="1">
    <source>
        <dbReference type="EMBL" id="KAA6344978.1"/>
    </source>
</evidence>
<sequence length="30" mass="3642">FAYYITIPIFYEFRKLIELYPSFHIGESSP</sequence>
<dbReference type="EMBL" id="SNRW01040305">
    <property type="protein sequence ID" value="KAA6344978.1"/>
    <property type="molecule type" value="Genomic_DNA"/>
</dbReference>
<organism evidence="1 2">
    <name type="scientific">Streblomastix strix</name>
    <dbReference type="NCBI Taxonomy" id="222440"/>
    <lineage>
        <taxon>Eukaryota</taxon>
        <taxon>Metamonada</taxon>
        <taxon>Preaxostyla</taxon>
        <taxon>Oxymonadida</taxon>
        <taxon>Streblomastigidae</taxon>
        <taxon>Streblomastix</taxon>
    </lineage>
</organism>
<dbReference type="AlphaFoldDB" id="A0A5J4SGC1"/>
<reference evidence="1 2" key="1">
    <citation type="submission" date="2019-03" db="EMBL/GenBank/DDBJ databases">
        <title>Single cell metagenomics reveals metabolic interactions within the superorganism composed of flagellate Streblomastix strix and complex community of Bacteroidetes bacteria on its surface.</title>
        <authorList>
            <person name="Treitli S.C."/>
            <person name="Kolisko M."/>
            <person name="Husnik F."/>
            <person name="Keeling P."/>
            <person name="Hampl V."/>
        </authorList>
    </citation>
    <scope>NUCLEOTIDE SEQUENCE [LARGE SCALE GENOMIC DNA]</scope>
    <source>
        <strain evidence="1">ST1C</strain>
    </source>
</reference>
<protein>
    <submittedName>
        <fullName evidence="1">Uncharacterized protein</fullName>
    </submittedName>
</protein>
<proteinExistence type="predicted"/>
<evidence type="ECO:0000313" key="2">
    <source>
        <dbReference type="Proteomes" id="UP000324800"/>
    </source>
</evidence>
<comment type="caution">
    <text evidence="1">The sequence shown here is derived from an EMBL/GenBank/DDBJ whole genome shotgun (WGS) entry which is preliminary data.</text>
</comment>
<name>A0A5J4SGC1_9EUKA</name>
<feature type="non-terminal residue" evidence="1">
    <location>
        <position position="1"/>
    </location>
</feature>
<gene>
    <name evidence="1" type="ORF">EZS28_052200</name>
</gene>
<accession>A0A5J4SGC1</accession>